<accession>A0A9W6LNU8</accession>
<dbReference type="EMBL" id="BSDY01000023">
    <property type="protein sequence ID" value="GLI57751.1"/>
    <property type="molecule type" value="Genomic_DNA"/>
</dbReference>
<organism evidence="1 2">
    <name type="scientific">Propionigenium maris DSM 9537</name>
    <dbReference type="NCBI Taxonomy" id="1123000"/>
    <lineage>
        <taxon>Bacteria</taxon>
        <taxon>Fusobacteriati</taxon>
        <taxon>Fusobacteriota</taxon>
        <taxon>Fusobacteriia</taxon>
        <taxon>Fusobacteriales</taxon>
        <taxon>Fusobacteriaceae</taxon>
        <taxon>Propionigenium</taxon>
    </lineage>
</organism>
<dbReference type="RefSeq" id="WP_281837427.1">
    <property type="nucleotide sequence ID" value="NZ_BSDY01000023.1"/>
</dbReference>
<name>A0A9W6LNU8_9FUSO</name>
<comment type="caution">
    <text evidence="1">The sequence shown here is derived from an EMBL/GenBank/DDBJ whole genome shotgun (WGS) entry which is preliminary data.</text>
</comment>
<evidence type="ECO:0000313" key="2">
    <source>
        <dbReference type="Proteomes" id="UP001144471"/>
    </source>
</evidence>
<keyword evidence="2" id="KW-1185">Reference proteome</keyword>
<evidence type="ECO:0000313" key="1">
    <source>
        <dbReference type="EMBL" id="GLI57751.1"/>
    </source>
</evidence>
<gene>
    <name evidence="1" type="ORF">PM10SUCC1_32650</name>
</gene>
<sequence length="44" mass="4698">MKQRKLNNGTWEVSLKCLGGSITVTGATLEEAQAKMLKLTGGAY</sequence>
<dbReference type="AlphaFoldDB" id="A0A9W6LNU8"/>
<reference evidence="1" key="1">
    <citation type="submission" date="2022-12" db="EMBL/GenBank/DDBJ databases">
        <title>Reference genome sequencing for broad-spectrum identification of bacterial and archaeal isolates by mass spectrometry.</title>
        <authorList>
            <person name="Sekiguchi Y."/>
            <person name="Tourlousse D.M."/>
        </authorList>
    </citation>
    <scope>NUCLEOTIDE SEQUENCE</scope>
    <source>
        <strain evidence="1">10succ1</strain>
    </source>
</reference>
<dbReference type="Proteomes" id="UP001144471">
    <property type="component" value="Unassembled WGS sequence"/>
</dbReference>
<proteinExistence type="predicted"/>
<protein>
    <submittedName>
        <fullName evidence="1">Uncharacterized protein</fullName>
    </submittedName>
</protein>